<accession>A0A9P7RLC9</accession>
<protein>
    <submittedName>
        <fullName evidence="1">Uncharacterized protein</fullName>
    </submittedName>
</protein>
<dbReference type="RefSeq" id="XP_043001786.1">
    <property type="nucleotide sequence ID" value="XM_043160660.1"/>
</dbReference>
<sequence length="94" mass="10298">MGIDVEVGMYFGAGKVASALVWAWVVLRVFKLYADVGVVASFTVSERETEPLAPIVKTAHGRIRLTNAYSYSTKVVGFGGRRSLRLIFLFPSSI</sequence>
<dbReference type="Proteomes" id="UP001049176">
    <property type="component" value="Unassembled WGS sequence"/>
</dbReference>
<evidence type="ECO:0000313" key="1">
    <source>
        <dbReference type="EMBL" id="KAG7085315.1"/>
    </source>
</evidence>
<dbReference type="GeneID" id="66082930"/>
<dbReference type="KEGG" id="more:E1B28_013855"/>
<gene>
    <name evidence="1" type="ORF">E1B28_013855</name>
</gene>
<organism evidence="1 2">
    <name type="scientific">Marasmius oreades</name>
    <name type="common">fairy-ring Marasmius</name>
    <dbReference type="NCBI Taxonomy" id="181124"/>
    <lineage>
        <taxon>Eukaryota</taxon>
        <taxon>Fungi</taxon>
        <taxon>Dikarya</taxon>
        <taxon>Basidiomycota</taxon>
        <taxon>Agaricomycotina</taxon>
        <taxon>Agaricomycetes</taxon>
        <taxon>Agaricomycetidae</taxon>
        <taxon>Agaricales</taxon>
        <taxon>Marasmiineae</taxon>
        <taxon>Marasmiaceae</taxon>
        <taxon>Marasmius</taxon>
    </lineage>
</organism>
<dbReference type="EMBL" id="MU249552">
    <property type="protein sequence ID" value="KAG7085315.1"/>
    <property type="molecule type" value="Genomic_DNA"/>
</dbReference>
<name>A0A9P7RLC9_9AGAR</name>
<reference evidence="1" key="1">
    <citation type="journal article" date="2021" name="Genome Biol. Evol.">
        <title>The assembled and annotated genome of the fairy-ring fungus Marasmius oreades.</title>
        <authorList>
            <person name="Hiltunen M."/>
            <person name="Ament-Velasquez S.L."/>
            <person name="Johannesson H."/>
        </authorList>
    </citation>
    <scope>NUCLEOTIDE SEQUENCE</scope>
    <source>
        <strain evidence="1">03SP1</strain>
    </source>
</reference>
<proteinExistence type="predicted"/>
<keyword evidence="2" id="KW-1185">Reference proteome</keyword>
<dbReference type="AlphaFoldDB" id="A0A9P7RLC9"/>
<comment type="caution">
    <text evidence="1">The sequence shown here is derived from an EMBL/GenBank/DDBJ whole genome shotgun (WGS) entry which is preliminary data.</text>
</comment>
<evidence type="ECO:0000313" key="2">
    <source>
        <dbReference type="Proteomes" id="UP001049176"/>
    </source>
</evidence>